<dbReference type="EMBL" id="LR594035">
    <property type="protein sequence ID" value="VTS14128.1"/>
    <property type="molecule type" value="Genomic_DNA"/>
</dbReference>
<keyword evidence="1" id="KW-0175">Coiled coil</keyword>
<evidence type="ECO:0000256" key="1">
    <source>
        <dbReference type="SAM" id="Coils"/>
    </source>
</evidence>
<evidence type="ECO:0000313" key="4">
    <source>
        <dbReference type="Proteomes" id="UP000304914"/>
    </source>
</evidence>
<name>A0A4U9XN50_9STRE</name>
<organism evidence="3 4">
    <name type="scientific">Streptococcus pseudoporcinus</name>
    <dbReference type="NCBI Taxonomy" id="361101"/>
    <lineage>
        <taxon>Bacteria</taxon>
        <taxon>Bacillati</taxon>
        <taxon>Bacillota</taxon>
        <taxon>Bacilli</taxon>
        <taxon>Lactobacillales</taxon>
        <taxon>Streptococcaceae</taxon>
        <taxon>Streptococcus</taxon>
    </lineage>
</organism>
<dbReference type="Pfam" id="PF14265">
    <property type="entry name" value="DUF4355"/>
    <property type="match status" value="1"/>
</dbReference>
<evidence type="ECO:0000256" key="2">
    <source>
        <dbReference type="SAM" id="MobiDB-lite"/>
    </source>
</evidence>
<reference evidence="3 4" key="1">
    <citation type="submission" date="2019-05" db="EMBL/GenBank/DDBJ databases">
        <authorList>
            <consortium name="Pathogen Informatics"/>
        </authorList>
    </citation>
    <scope>NUCLEOTIDE SEQUENCE [LARGE SCALE GENOMIC DNA]</scope>
    <source>
        <strain evidence="3 4">NCTC5385</strain>
    </source>
</reference>
<feature type="coiled-coil region" evidence="1">
    <location>
        <begin position="24"/>
        <end position="72"/>
    </location>
</feature>
<gene>
    <name evidence="3" type="ORF">NCTC5385_00316</name>
</gene>
<dbReference type="Proteomes" id="UP000304914">
    <property type="component" value="Chromosome"/>
</dbReference>
<protein>
    <submittedName>
        <fullName evidence="3">Phage protein</fullName>
    </submittedName>
</protein>
<dbReference type="RefSeq" id="WP_138067975.1">
    <property type="nucleotide sequence ID" value="NZ_LR594035.1"/>
</dbReference>
<accession>A0A4U9XN50</accession>
<dbReference type="STRING" id="873448.STRPO_0284"/>
<dbReference type="InterPro" id="IPR025580">
    <property type="entry name" value="Gp46"/>
</dbReference>
<sequence>MSDFKIIETQEELDAVIKARLSREREKYADYEDLKKQLADFEAKETTYQNTINDLKTREADLTSQIESLNGDLTKTKLQTAKQRIATEYGLPLDLAERLQGDDEEGFKADAERLASYLAPKQPTPPMKSNEPAISDSKEASWAEMARNLINTGD</sequence>
<feature type="region of interest" description="Disordered" evidence="2">
    <location>
        <begin position="118"/>
        <end position="141"/>
    </location>
</feature>
<evidence type="ECO:0000313" key="3">
    <source>
        <dbReference type="EMBL" id="VTS14128.1"/>
    </source>
</evidence>
<proteinExistence type="predicted"/>
<dbReference type="AlphaFoldDB" id="A0A4U9XN50"/>